<evidence type="ECO:0000313" key="3">
    <source>
        <dbReference type="Proteomes" id="UP000007151"/>
    </source>
</evidence>
<reference evidence="2 3" key="1">
    <citation type="journal article" date="2011" name="Cell">
        <title>The monarch butterfly genome yields insights into long-distance migration.</title>
        <authorList>
            <person name="Zhan S."/>
            <person name="Merlin C."/>
            <person name="Boore J.L."/>
            <person name="Reppert S.M."/>
        </authorList>
    </citation>
    <scope>NUCLEOTIDE SEQUENCE [LARGE SCALE GENOMIC DNA]</scope>
    <source>
        <strain evidence="2">F-2</strain>
    </source>
</reference>
<feature type="chain" id="PRO_5011108713" evidence="1">
    <location>
        <begin position="22"/>
        <end position="65"/>
    </location>
</feature>
<keyword evidence="1" id="KW-0732">Signal</keyword>
<organism evidence="2 3">
    <name type="scientific">Danaus plexippus plexippus</name>
    <dbReference type="NCBI Taxonomy" id="278856"/>
    <lineage>
        <taxon>Eukaryota</taxon>
        <taxon>Metazoa</taxon>
        <taxon>Ecdysozoa</taxon>
        <taxon>Arthropoda</taxon>
        <taxon>Hexapoda</taxon>
        <taxon>Insecta</taxon>
        <taxon>Pterygota</taxon>
        <taxon>Neoptera</taxon>
        <taxon>Endopterygota</taxon>
        <taxon>Lepidoptera</taxon>
        <taxon>Glossata</taxon>
        <taxon>Ditrysia</taxon>
        <taxon>Papilionoidea</taxon>
        <taxon>Nymphalidae</taxon>
        <taxon>Danainae</taxon>
        <taxon>Danaini</taxon>
        <taxon>Danaina</taxon>
        <taxon>Danaus</taxon>
        <taxon>Danaus</taxon>
    </lineage>
</organism>
<evidence type="ECO:0000256" key="1">
    <source>
        <dbReference type="SAM" id="SignalP"/>
    </source>
</evidence>
<dbReference type="AlphaFoldDB" id="A0A212ET40"/>
<sequence>MPAKTTVVLMMLLLAIVCVNTLNLPQEASNARNQVISDGDVTIVASNKNTNNGEIQENYDIRYYK</sequence>
<gene>
    <name evidence="2" type="ORF">KGM_209355</name>
</gene>
<keyword evidence="3" id="KW-1185">Reference proteome</keyword>
<dbReference type="Proteomes" id="UP000007151">
    <property type="component" value="Unassembled WGS sequence"/>
</dbReference>
<feature type="signal peptide" evidence="1">
    <location>
        <begin position="1"/>
        <end position="21"/>
    </location>
</feature>
<dbReference type="EMBL" id="AGBW02012643">
    <property type="protein sequence ID" value="OWR44662.1"/>
    <property type="molecule type" value="Genomic_DNA"/>
</dbReference>
<dbReference type="InParanoid" id="A0A212ET40"/>
<evidence type="ECO:0000313" key="2">
    <source>
        <dbReference type="EMBL" id="OWR44662.1"/>
    </source>
</evidence>
<accession>A0A212ET40</accession>
<protein>
    <submittedName>
        <fullName evidence="2">Uncharacterized protein</fullName>
    </submittedName>
</protein>
<dbReference type="KEGG" id="dpl:KGM_209355"/>
<comment type="caution">
    <text evidence="2">The sequence shown here is derived from an EMBL/GenBank/DDBJ whole genome shotgun (WGS) entry which is preliminary data.</text>
</comment>
<proteinExistence type="predicted"/>
<name>A0A212ET40_DANPL</name>